<protein>
    <submittedName>
        <fullName evidence="1">Uncharacterized protein</fullName>
    </submittedName>
</protein>
<accession>A0A9P3LIW5</accession>
<name>A0A9P3LIW5_9APHY</name>
<keyword evidence="2" id="KW-1185">Reference proteome</keyword>
<dbReference type="EMBL" id="BPQB01000050">
    <property type="protein sequence ID" value="GJE95607.1"/>
    <property type="molecule type" value="Genomic_DNA"/>
</dbReference>
<organism evidence="1 2">
    <name type="scientific">Phanerochaete sordida</name>
    <dbReference type="NCBI Taxonomy" id="48140"/>
    <lineage>
        <taxon>Eukaryota</taxon>
        <taxon>Fungi</taxon>
        <taxon>Dikarya</taxon>
        <taxon>Basidiomycota</taxon>
        <taxon>Agaricomycotina</taxon>
        <taxon>Agaricomycetes</taxon>
        <taxon>Polyporales</taxon>
        <taxon>Phanerochaetaceae</taxon>
        <taxon>Phanerochaete</taxon>
    </lineage>
</organism>
<comment type="caution">
    <text evidence="1">The sequence shown here is derived from an EMBL/GenBank/DDBJ whole genome shotgun (WGS) entry which is preliminary data.</text>
</comment>
<evidence type="ECO:0000313" key="1">
    <source>
        <dbReference type="EMBL" id="GJE95607.1"/>
    </source>
</evidence>
<proteinExistence type="predicted"/>
<dbReference type="AlphaFoldDB" id="A0A9P3LIW5"/>
<reference evidence="1 2" key="1">
    <citation type="submission" date="2021-08" db="EMBL/GenBank/DDBJ databases">
        <title>Draft Genome Sequence of Phanerochaete sordida strain YK-624.</title>
        <authorList>
            <person name="Mori T."/>
            <person name="Dohra H."/>
            <person name="Suzuki T."/>
            <person name="Kawagishi H."/>
            <person name="Hirai H."/>
        </authorList>
    </citation>
    <scope>NUCLEOTIDE SEQUENCE [LARGE SCALE GENOMIC DNA]</scope>
    <source>
        <strain evidence="1 2">YK-624</strain>
    </source>
</reference>
<evidence type="ECO:0000313" key="2">
    <source>
        <dbReference type="Proteomes" id="UP000703269"/>
    </source>
</evidence>
<sequence length="143" mass="16176">MPLDPKGWQQCRVLGIAFRVTPIFDACVSPVSAHIAPAAVPETCKDQFPTNSRRAFSSAYTHSQARHHDRARVRGQLARATPSTPSMLPRSAFMRLETTYAAAPRDQMGQLPNISRSLIVQYLNRDTRWTTRRYYVIRGNCIT</sequence>
<dbReference type="Proteomes" id="UP000703269">
    <property type="component" value="Unassembled WGS sequence"/>
</dbReference>
<gene>
    <name evidence="1" type="ORF">PsYK624_117930</name>
</gene>